<dbReference type="InterPro" id="IPR011703">
    <property type="entry name" value="ATPase_AAA-3"/>
</dbReference>
<dbReference type="Pfam" id="PF17863">
    <property type="entry name" value="AAA_lid_2"/>
    <property type="match status" value="1"/>
</dbReference>
<evidence type="ECO:0008006" key="8">
    <source>
        <dbReference type="Google" id="ProtNLM"/>
    </source>
</evidence>
<dbReference type="Proteomes" id="UP000178943">
    <property type="component" value="Unassembled WGS sequence"/>
</dbReference>
<dbReference type="InterPro" id="IPR041628">
    <property type="entry name" value="ChlI/MoxR_AAA_lid"/>
</dbReference>
<dbReference type="FunFam" id="3.40.50.300:FF:000640">
    <property type="entry name" value="MoxR family ATPase"/>
    <property type="match status" value="1"/>
</dbReference>
<dbReference type="PANTHER" id="PTHR42759">
    <property type="entry name" value="MOXR FAMILY PROTEIN"/>
    <property type="match status" value="1"/>
</dbReference>
<reference evidence="6 7" key="1">
    <citation type="journal article" date="2016" name="Nat. Commun.">
        <title>Thousands of microbial genomes shed light on interconnected biogeochemical processes in an aquifer system.</title>
        <authorList>
            <person name="Anantharaman K."/>
            <person name="Brown C.T."/>
            <person name="Hug L.A."/>
            <person name="Sharon I."/>
            <person name="Castelle C.J."/>
            <person name="Probst A.J."/>
            <person name="Thomas B.C."/>
            <person name="Singh A."/>
            <person name="Wilkins M.J."/>
            <person name="Karaoz U."/>
            <person name="Brodie E.L."/>
            <person name="Williams K.H."/>
            <person name="Hubbard S.S."/>
            <person name="Banfield J.F."/>
        </authorList>
    </citation>
    <scope>NUCLEOTIDE SEQUENCE [LARGE SCALE GENOMIC DNA]</scope>
</reference>
<feature type="domain" description="ATPase AAA-3" evidence="4">
    <location>
        <begin position="43"/>
        <end position="172"/>
    </location>
</feature>
<dbReference type="PANTHER" id="PTHR42759:SF5">
    <property type="entry name" value="METHANOL DEHYDROGENASE REGULATOR"/>
    <property type="match status" value="1"/>
</dbReference>
<dbReference type="Gene3D" id="1.10.8.80">
    <property type="entry name" value="Magnesium chelatase subunit I, C-Terminal domain"/>
    <property type="match status" value="1"/>
</dbReference>
<sequence length="316" mass="35426">MKLIENKQQYQQLQNLIAEIKKSFFGSEHAVEMLIMALLAQGHVLIEDVPGVGKTTLARALAKALNCTFKRIQFTSDLVPSDILGVSIWDKSKESFIFREGPIFANLVLADEINRSTPKTQSALLESMNEYQVSVDNMTHPLPQPYMIIATQNPMEFYGVYPLPENELDRFMASIKIGYPEEKVESKIIAENTPSINVDYTSTVMDKTDVLQLQAEVSKVYAGKEILEYSVTIIKKTRESPHLLLGASPRAGKHLISAARALAYMEGRTYILPDDIKKLTKSILAHKLIPKQSLSGQNRNFVEQVIDEILSTTKVP</sequence>
<gene>
    <name evidence="6" type="ORF">A2Y62_05505</name>
</gene>
<dbReference type="PIRSF" id="PIRSF002849">
    <property type="entry name" value="AAA_ATPase_chaperone_MoxR_prd"/>
    <property type="match status" value="1"/>
</dbReference>
<dbReference type="GO" id="GO:0016887">
    <property type="term" value="F:ATP hydrolysis activity"/>
    <property type="evidence" value="ECO:0007669"/>
    <property type="project" value="InterPro"/>
</dbReference>
<keyword evidence="2" id="KW-0067">ATP-binding</keyword>
<evidence type="ECO:0000259" key="5">
    <source>
        <dbReference type="Pfam" id="PF17863"/>
    </source>
</evidence>
<protein>
    <recommendedName>
        <fullName evidence="8">AAA+ ATPase domain-containing protein</fullName>
    </recommendedName>
</protein>
<evidence type="ECO:0000313" key="6">
    <source>
        <dbReference type="EMBL" id="OGF68215.1"/>
    </source>
</evidence>
<dbReference type="EMBL" id="MFGW01000010">
    <property type="protein sequence ID" value="OGF68215.1"/>
    <property type="molecule type" value="Genomic_DNA"/>
</dbReference>
<comment type="caution">
    <text evidence="6">The sequence shown here is derived from an EMBL/GenBank/DDBJ whole genome shotgun (WGS) entry which is preliminary data.</text>
</comment>
<dbReference type="STRING" id="1817863.A2Y62_05505"/>
<dbReference type="Gene3D" id="3.40.50.300">
    <property type="entry name" value="P-loop containing nucleotide triphosphate hydrolases"/>
    <property type="match status" value="1"/>
</dbReference>
<evidence type="ECO:0000256" key="1">
    <source>
        <dbReference type="ARBA" id="ARBA00022741"/>
    </source>
</evidence>
<evidence type="ECO:0000256" key="2">
    <source>
        <dbReference type="ARBA" id="ARBA00022840"/>
    </source>
</evidence>
<dbReference type="Pfam" id="PF07726">
    <property type="entry name" value="AAA_3"/>
    <property type="match status" value="1"/>
</dbReference>
<evidence type="ECO:0000313" key="7">
    <source>
        <dbReference type="Proteomes" id="UP000178943"/>
    </source>
</evidence>
<dbReference type="InterPro" id="IPR027417">
    <property type="entry name" value="P-loop_NTPase"/>
</dbReference>
<dbReference type="GO" id="GO:0005524">
    <property type="term" value="F:ATP binding"/>
    <property type="evidence" value="ECO:0007669"/>
    <property type="project" value="UniProtKB-KW"/>
</dbReference>
<evidence type="ECO:0000256" key="3">
    <source>
        <dbReference type="ARBA" id="ARBA00061607"/>
    </source>
</evidence>
<dbReference type="InterPro" id="IPR050764">
    <property type="entry name" value="CbbQ/NirQ/NorQ/GpvN"/>
</dbReference>
<feature type="domain" description="ChlI/MoxR AAA lid" evidence="5">
    <location>
        <begin position="236"/>
        <end position="304"/>
    </location>
</feature>
<organism evidence="6 7">
    <name type="scientific">Candidatus Fischerbacteria bacterium RBG_13_37_8</name>
    <dbReference type="NCBI Taxonomy" id="1817863"/>
    <lineage>
        <taxon>Bacteria</taxon>
        <taxon>Candidatus Fischeribacteriota</taxon>
    </lineage>
</organism>
<dbReference type="SUPFAM" id="SSF52540">
    <property type="entry name" value="P-loop containing nucleoside triphosphate hydrolases"/>
    <property type="match status" value="1"/>
</dbReference>
<dbReference type="AlphaFoldDB" id="A0A1F5VY10"/>
<accession>A0A1F5VY10</accession>
<name>A0A1F5VY10_9BACT</name>
<evidence type="ECO:0000259" key="4">
    <source>
        <dbReference type="Pfam" id="PF07726"/>
    </source>
</evidence>
<dbReference type="CDD" id="cd00009">
    <property type="entry name" value="AAA"/>
    <property type="match status" value="1"/>
</dbReference>
<keyword evidence="1" id="KW-0547">Nucleotide-binding</keyword>
<proteinExistence type="inferred from homology"/>
<comment type="similarity">
    <text evidence="3">Belongs to the MoxR family.</text>
</comment>